<dbReference type="EMBL" id="BRXW01000039">
    <property type="protein sequence ID" value="GMI02061.1"/>
    <property type="molecule type" value="Genomic_DNA"/>
</dbReference>
<feature type="region of interest" description="Disordered" evidence="1">
    <location>
        <begin position="683"/>
        <end position="719"/>
    </location>
</feature>
<feature type="region of interest" description="Disordered" evidence="1">
    <location>
        <begin position="525"/>
        <end position="545"/>
    </location>
</feature>
<dbReference type="Proteomes" id="UP001165122">
    <property type="component" value="Unassembled WGS sequence"/>
</dbReference>
<accession>A0A9W7C9F2</accession>
<gene>
    <name evidence="3" type="ORF">TrLO_g10450</name>
</gene>
<feature type="region of interest" description="Disordered" evidence="1">
    <location>
        <begin position="117"/>
        <end position="136"/>
    </location>
</feature>
<evidence type="ECO:0000313" key="4">
    <source>
        <dbReference type="Proteomes" id="UP001165122"/>
    </source>
</evidence>
<feature type="transmembrane region" description="Helical" evidence="2">
    <location>
        <begin position="430"/>
        <end position="453"/>
    </location>
</feature>
<proteinExistence type="predicted"/>
<dbReference type="AlphaFoldDB" id="A0A9W7C9F2"/>
<protein>
    <submittedName>
        <fullName evidence="3">Uncharacterized protein</fullName>
    </submittedName>
</protein>
<sequence>MDFYPSSGAALEWDASSVALRPTNQSLTASLCEAPSSTAACASKVQTTFHANPTSACIPRASFASDPATNLLTINSFLPPNPDPDVTLTFTPNSICFKDENDNQVSKFPQNTLVYKTSLPAKPDNPNPSGNTTDTPEEIPIYGIGVYVTDLSSLSLKDSTFYADLRVYVLKYYKTYTAETKDDVLRNALDPSNPSSCQFKDGEKWLFLNNVTISDTSTLLTGVNLVGFPQITPVLQPPTCDNNPHLCTPTSHDPTGTLDHIRLQSNFAFQPQLSDYPFATQTLPILLEFPFSTTSKTDYSFCSLDRYTGFSPYLSSQTQTSTSPSSSFTMTADITAGRYPPFSPSHTALTHSTPRYNLEISFPTPLTFSALTLLPSFIILLTCLLIYVLLPLQNYFQKTQALATSLLAAVLQQSSISQATRGTVVSLADWFSLVVYAGVTTCLIGSGIDGWMLRHHEFPSNSSRYSQIYEQAKLLHTYYRIIPLMTPFLFLGLTFSSKKHGFIVMNLYNKAEKIMSERFGGSIELPKPRLPKTQPTPPPKQEVEMKSMRPSFTEMRANMFAEPPPRPAHMPPEIAPDVKGALLSEGIFPTDIDSMPPEIRDILSRRPELLKEALDRSKANQNEAGDIFSDDLITIDEEPGFPTSNTASPPQLSTVQQNMVKNNRGYAERFAGAAAAAELNGIKVASSGRGGQRRRVQYEDDEDYEDEGDGVGLLGSGRL</sequence>
<reference evidence="4" key="1">
    <citation type="journal article" date="2023" name="Commun. Biol.">
        <title>Genome analysis of Parmales, the sister group of diatoms, reveals the evolutionary specialization of diatoms from phago-mixotrophs to photoautotrophs.</title>
        <authorList>
            <person name="Ban H."/>
            <person name="Sato S."/>
            <person name="Yoshikawa S."/>
            <person name="Yamada K."/>
            <person name="Nakamura Y."/>
            <person name="Ichinomiya M."/>
            <person name="Sato N."/>
            <person name="Blanc-Mathieu R."/>
            <person name="Endo H."/>
            <person name="Kuwata A."/>
            <person name="Ogata H."/>
        </authorList>
    </citation>
    <scope>NUCLEOTIDE SEQUENCE [LARGE SCALE GENOMIC DNA]</scope>
    <source>
        <strain evidence="4">NIES 3700</strain>
    </source>
</reference>
<keyword evidence="2" id="KW-0472">Membrane</keyword>
<evidence type="ECO:0000313" key="3">
    <source>
        <dbReference type="EMBL" id="GMI02061.1"/>
    </source>
</evidence>
<keyword evidence="2" id="KW-0812">Transmembrane</keyword>
<feature type="compositionally biased region" description="Acidic residues" evidence="1">
    <location>
        <begin position="699"/>
        <end position="709"/>
    </location>
</feature>
<feature type="transmembrane region" description="Helical" evidence="2">
    <location>
        <begin position="366"/>
        <end position="389"/>
    </location>
</feature>
<keyword evidence="2" id="KW-1133">Transmembrane helix</keyword>
<organism evidence="3 4">
    <name type="scientific">Triparma laevis f. longispina</name>
    <dbReference type="NCBI Taxonomy" id="1714387"/>
    <lineage>
        <taxon>Eukaryota</taxon>
        <taxon>Sar</taxon>
        <taxon>Stramenopiles</taxon>
        <taxon>Ochrophyta</taxon>
        <taxon>Bolidophyceae</taxon>
        <taxon>Parmales</taxon>
        <taxon>Triparmaceae</taxon>
        <taxon>Triparma</taxon>
    </lineage>
</organism>
<name>A0A9W7C9F2_9STRA</name>
<evidence type="ECO:0000256" key="1">
    <source>
        <dbReference type="SAM" id="MobiDB-lite"/>
    </source>
</evidence>
<keyword evidence="4" id="KW-1185">Reference proteome</keyword>
<feature type="transmembrane region" description="Helical" evidence="2">
    <location>
        <begin position="474"/>
        <end position="495"/>
    </location>
</feature>
<dbReference type="OrthoDB" id="206322at2759"/>
<comment type="caution">
    <text evidence="3">The sequence shown here is derived from an EMBL/GenBank/DDBJ whole genome shotgun (WGS) entry which is preliminary data.</text>
</comment>
<evidence type="ECO:0000256" key="2">
    <source>
        <dbReference type="SAM" id="Phobius"/>
    </source>
</evidence>
<feature type="compositionally biased region" description="Gly residues" evidence="1">
    <location>
        <begin position="710"/>
        <end position="719"/>
    </location>
</feature>